<dbReference type="InterPro" id="IPR009072">
    <property type="entry name" value="Histone-fold"/>
</dbReference>
<dbReference type="GO" id="GO:0042393">
    <property type="term" value="F:histone binding"/>
    <property type="evidence" value="ECO:0007669"/>
    <property type="project" value="InterPro"/>
</dbReference>
<sequence length="347" mass="38872">MEDQHLESLEKIRKVWKAIIDKYSNLPEGEQGDVLDLRSGEIIEDSGHLRSMKDSTRQRDNVWKSLFFAEVKEHQIKTKGGSKGALIAPNRIDHGVGGLYSGINSKKLANIGASGRKEAKKDENSYSEAGKSTKGQYKAAGRTRMGTEISFLESGVDNRCARHKDGTIESIPILTDSEEEAREEQYYDELLLEDPNYFHSTRRLQITTRSTVSETDNLTVLPGKGASSKTYYMTSRARIKEGTPAKAVPRPGAGDPSMEEDPLVFQKPRYVPAECPGMHSSSPLCSVNPNAINVCILTASRVRRMRAAIRRSNMKSGNFRLKRLVWNYFVHCKRRKRHLAGKNALNS</sequence>
<gene>
    <name evidence="2" type="ORF">HII12_000584</name>
</gene>
<accession>A0A8H6BQM8</accession>
<dbReference type="Gene3D" id="1.10.20.10">
    <property type="entry name" value="Histone, subunit A"/>
    <property type="match status" value="1"/>
</dbReference>
<name>A0A8H6BQM8_DEKBR</name>
<protein>
    <submittedName>
        <fullName evidence="2">Uncharacterized protein</fullName>
    </submittedName>
</protein>
<evidence type="ECO:0000313" key="3">
    <source>
        <dbReference type="Proteomes" id="UP000568158"/>
    </source>
</evidence>
<evidence type="ECO:0000256" key="1">
    <source>
        <dbReference type="SAM" id="MobiDB-lite"/>
    </source>
</evidence>
<comment type="caution">
    <text evidence="2">The sequence shown here is derived from an EMBL/GenBank/DDBJ whole genome shotgun (WGS) entry which is preliminary data.</text>
</comment>
<feature type="compositionally biased region" description="Basic and acidic residues" evidence="1">
    <location>
        <begin position="115"/>
        <end position="124"/>
    </location>
</feature>
<dbReference type="AlphaFoldDB" id="A0A8H6BQM8"/>
<dbReference type="GO" id="GO:0046982">
    <property type="term" value="F:protein heterodimerization activity"/>
    <property type="evidence" value="ECO:0007669"/>
    <property type="project" value="InterPro"/>
</dbReference>
<organism evidence="2 3">
    <name type="scientific">Dekkera bruxellensis</name>
    <name type="common">Brettanomyces custersii</name>
    <dbReference type="NCBI Taxonomy" id="5007"/>
    <lineage>
        <taxon>Eukaryota</taxon>
        <taxon>Fungi</taxon>
        <taxon>Dikarya</taxon>
        <taxon>Ascomycota</taxon>
        <taxon>Saccharomycotina</taxon>
        <taxon>Pichiomycetes</taxon>
        <taxon>Pichiales</taxon>
        <taxon>Pichiaceae</taxon>
        <taxon>Brettanomyces</taxon>
    </lineage>
</organism>
<dbReference type="GO" id="GO:0005634">
    <property type="term" value="C:nucleus"/>
    <property type="evidence" value="ECO:0007669"/>
    <property type="project" value="InterPro"/>
</dbReference>
<dbReference type="Proteomes" id="UP000568158">
    <property type="component" value="Unassembled WGS sequence"/>
</dbReference>
<reference evidence="2 3" key="1">
    <citation type="journal article" date="2020" name="Appl. Microbiol. Biotechnol.">
        <title>Targeted gene deletion in Brettanomyces bruxellensis with an expression-free CRISPR-Cas9 system.</title>
        <authorList>
            <person name="Varela C."/>
            <person name="Bartel C."/>
            <person name="Onetto C."/>
            <person name="Borneman A."/>
        </authorList>
    </citation>
    <scope>NUCLEOTIDE SEQUENCE [LARGE SCALE GENOMIC DNA]</scope>
    <source>
        <strain evidence="2 3">AWRI1613</strain>
    </source>
</reference>
<feature type="region of interest" description="Disordered" evidence="1">
    <location>
        <begin position="114"/>
        <end position="140"/>
    </location>
</feature>
<proteinExistence type="predicted"/>
<dbReference type="InterPro" id="IPR018465">
    <property type="entry name" value="Scm3/HJURP"/>
</dbReference>
<evidence type="ECO:0000313" key="2">
    <source>
        <dbReference type="EMBL" id="KAF6015792.1"/>
    </source>
</evidence>
<dbReference type="EMBL" id="JABCYN010000007">
    <property type="protein sequence ID" value="KAF6015792.1"/>
    <property type="molecule type" value="Genomic_DNA"/>
</dbReference>
<dbReference type="Pfam" id="PF10384">
    <property type="entry name" value="Scm3"/>
    <property type="match status" value="1"/>
</dbReference>